<sequence>MDDIQGGGKDSGGARRIKVTRIQAPKPFSSADCGGRSSPVFNPGILSICVVWRTLSAAGAGLGEARMRLRPISCFLRSLDPINPMRSDWQSQCDPAVTQCEIYALKAADLISDLETNPTAIQEELQ</sequence>
<reference evidence="1 2" key="1">
    <citation type="submission" date="2018-08" db="EMBL/GenBank/DDBJ databases">
        <title>A genome reference for cultivated species of the human gut microbiota.</title>
        <authorList>
            <person name="Zou Y."/>
            <person name="Xue W."/>
            <person name="Luo G."/>
        </authorList>
    </citation>
    <scope>NUCLEOTIDE SEQUENCE [LARGE SCALE GENOMIC DNA]</scope>
    <source>
        <strain evidence="1 2">AF24-29</strain>
    </source>
</reference>
<gene>
    <name evidence="1" type="ORF">DWY25_06430</name>
</gene>
<dbReference type="AlphaFoldDB" id="A0A412G3L1"/>
<proteinExistence type="predicted"/>
<accession>A0A412G3L1</accession>
<protein>
    <submittedName>
        <fullName evidence="1">Uncharacterized protein</fullName>
    </submittedName>
</protein>
<keyword evidence="2" id="KW-1185">Reference proteome</keyword>
<name>A0A412G3L1_9FIRM</name>
<dbReference type="EMBL" id="QRUP01000006">
    <property type="protein sequence ID" value="RGR75054.1"/>
    <property type="molecule type" value="Genomic_DNA"/>
</dbReference>
<dbReference type="Proteomes" id="UP000284178">
    <property type="component" value="Unassembled WGS sequence"/>
</dbReference>
<comment type="caution">
    <text evidence="1">The sequence shown here is derived from an EMBL/GenBank/DDBJ whole genome shotgun (WGS) entry which is preliminary data.</text>
</comment>
<organism evidence="1 2">
    <name type="scientific">Holdemania filiformis</name>
    <dbReference type="NCBI Taxonomy" id="61171"/>
    <lineage>
        <taxon>Bacteria</taxon>
        <taxon>Bacillati</taxon>
        <taxon>Bacillota</taxon>
        <taxon>Erysipelotrichia</taxon>
        <taxon>Erysipelotrichales</taxon>
        <taxon>Erysipelotrichaceae</taxon>
        <taxon>Holdemania</taxon>
    </lineage>
</organism>
<evidence type="ECO:0000313" key="2">
    <source>
        <dbReference type="Proteomes" id="UP000284178"/>
    </source>
</evidence>
<evidence type="ECO:0000313" key="1">
    <source>
        <dbReference type="EMBL" id="RGR75054.1"/>
    </source>
</evidence>